<keyword evidence="1" id="KW-1133">Transmembrane helix</keyword>
<dbReference type="EMBL" id="JAKMXF010000144">
    <property type="protein sequence ID" value="KAI6656332.1"/>
    <property type="molecule type" value="Genomic_DNA"/>
</dbReference>
<proteinExistence type="predicted"/>
<evidence type="ECO:0000313" key="2">
    <source>
        <dbReference type="EMBL" id="KAI6656332.1"/>
    </source>
</evidence>
<accession>A0AAV7K4X8</accession>
<sequence>MRNGTETMDNTALLIIFTPISFSLLISVLLNILLGGILAKVVLRDRAERHITSKTTSTDLDCEVFVRQPSIAEYSTVRYSKQDVYRQPLDTSHSLPNGMKDIVNLEPNPVYQSADPLPSSNTYVEVN</sequence>
<comment type="caution">
    <text evidence="2">The sequence shown here is derived from an EMBL/GenBank/DDBJ whole genome shotgun (WGS) entry which is preliminary data.</text>
</comment>
<dbReference type="AlphaFoldDB" id="A0AAV7K4X8"/>
<evidence type="ECO:0000256" key="1">
    <source>
        <dbReference type="SAM" id="Phobius"/>
    </source>
</evidence>
<organism evidence="2 3">
    <name type="scientific">Oopsacas minuta</name>
    <dbReference type="NCBI Taxonomy" id="111878"/>
    <lineage>
        <taxon>Eukaryota</taxon>
        <taxon>Metazoa</taxon>
        <taxon>Porifera</taxon>
        <taxon>Hexactinellida</taxon>
        <taxon>Hexasterophora</taxon>
        <taxon>Lyssacinosida</taxon>
        <taxon>Leucopsacidae</taxon>
        <taxon>Oopsacas</taxon>
    </lineage>
</organism>
<gene>
    <name evidence="2" type="ORF">LOD99_1132</name>
</gene>
<name>A0AAV7K4X8_9METZ</name>
<protein>
    <submittedName>
        <fullName evidence="2">Uncharacterized protein</fullName>
    </submittedName>
</protein>
<keyword evidence="1" id="KW-0472">Membrane</keyword>
<reference evidence="2 3" key="1">
    <citation type="journal article" date="2023" name="BMC Biol.">
        <title>The compact genome of the sponge Oopsacas minuta (Hexactinellida) is lacking key metazoan core genes.</title>
        <authorList>
            <person name="Santini S."/>
            <person name="Schenkelaars Q."/>
            <person name="Jourda C."/>
            <person name="Duchesne M."/>
            <person name="Belahbib H."/>
            <person name="Rocher C."/>
            <person name="Selva M."/>
            <person name="Riesgo A."/>
            <person name="Vervoort M."/>
            <person name="Leys S.P."/>
            <person name="Kodjabachian L."/>
            <person name="Le Bivic A."/>
            <person name="Borchiellini C."/>
            <person name="Claverie J.M."/>
            <person name="Renard E."/>
        </authorList>
    </citation>
    <scope>NUCLEOTIDE SEQUENCE [LARGE SCALE GENOMIC DNA]</scope>
    <source>
        <strain evidence="2">SPO-2</strain>
    </source>
</reference>
<evidence type="ECO:0000313" key="3">
    <source>
        <dbReference type="Proteomes" id="UP001165289"/>
    </source>
</evidence>
<feature type="transmembrane region" description="Helical" evidence="1">
    <location>
        <begin position="12"/>
        <end position="39"/>
    </location>
</feature>
<keyword evidence="3" id="KW-1185">Reference proteome</keyword>
<keyword evidence="1" id="KW-0812">Transmembrane</keyword>
<dbReference type="Proteomes" id="UP001165289">
    <property type="component" value="Unassembled WGS sequence"/>
</dbReference>